<evidence type="ECO:0000313" key="5">
    <source>
        <dbReference type="Proteomes" id="UP000192343"/>
    </source>
</evidence>
<dbReference type="SMART" id="SM00327">
    <property type="entry name" value="VWA"/>
    <property type="match status" value="1"/>
</dbReference>
<dbReference type="SUPFAM" id="SSF53300">
    <property type="entry name" value="vWA-like"/>
    <property type="match status" value="1"/>
</dbReference>
<dbReference type="Pfam" id="PF13519">
    <property type="entry name" value="VWA_2"/>
    <property type="match status" value="1"/>
</dbReference>
<sequence>MMKRAVLIVFIILAALSLAAEPMDMIVLLDVSQSMFPYFDDTINFLLKDLIDGHLQTGDGFHLLSFAGSPEQEIHRVINSESDMEAVLARIMLLHPLGRHTDLLFAMNYLYDYVSRLPLRTSKNILILTDGIHDPPPGTSYPAETAAQRENNREEVVRVATKMKREGWQVRLIQFPRDLSSAADSAGTGEGSLAEEQIDTSGEIRSPEEKPKDSSTSSINESGPSGENDSNLYDSISEALGVDIIEYESGRELSHAATGAPHLQFPDNLGAVARSFTVPFTITNYIDNSILIKLNRIQTRGINILDEPVQLKLGAEGSGTLNAHMTLPESFEPGEYRLDVELFFSDDLRIFPRKGELIFELKSPVNLAWIKIVLFVILGLALLYFLLFYIIFPLSRHIEHNAGADKTYVSLQAASGSDRDPAALQKAGHAAQSEPVHAKGKVPLLEASHYTPGGKIPLSQISSSQTAILQDMKPGHRPIEFRLSGQNPYNGGRNIRWVGKNSRSVGGGGSFFLIFLIKVPERIAEVTFTETGLRFTPIREEFFPSLSGPIENCLNKPVLLETEYGSFTMVFREWISPLERINHVLHLTDHPGVTPEDMV</sequence>
<keyword evidence="2" id="KW-0472">Membrane</keyword>
<evidence type="ECO:0000313" key="4">
    <source>
        <dbReference type="EMBL" id="ORC37211.1"/>
    </source>
</evidence>
<feature type="region of interest" description="Disordered" evidence="1">
    <location>
        <begin position="181"/>
        <end position="233"/>
    </location>
</feature>
<feature type="domain" description="VWFA" evidence="3">
    <location>
        <begin position="22"/>
        <end position="206"/>
    </location>
</feature>
<reference evidence="4 5" key="1">
    <citation type="submission" date="2017-03" db="EMBL/GenBank/DDBJ databases">
        <title>Draft Genome sequence of Marispirochaeta sp. strain JC444.</title>
        <authorList>
            <person name="Shivani Y."/>
            <person name="Subhash Y."/>
            <person name="Sasikala C."/>
            <person name="Ramana C."/>
        </authorList>
    </citation>
    <scope>NUCLEOTIDE SEQUENCE [LARGE SCALE GENOMIC DNA]</scope>
    <source>
        <strain evidence="4 5">JC444</strain>
    </source>
</reference>
<dbReference type="Proteomes" id="UP000192343">
    <property type="component" value="Unassembled WGS sequence"/>
</dbReference>
<dbReference type="RefSeq" id="WP_083048268.1">
    <property type="nucleotide sequence ID" value="NZ_MWQY01000003.1"/>
</dbReference>
<evidence type="ECO:0000259" key="3">
    <source>
        <dbReference type="SMART" id="SM00327"/>
    </source>
</evidence>
<dbReference type="CDD" id="cd00198">
    <property type="entry name" value="vWFA"/>
    <property type="match status" value="1"/>
</dbReference>
<dbReference type="EMBL" id="MWQY01000003">
    <property type="protein sequence ID" value="ORC37211.1"/>
    <property type="molecule type" value="Genomic_DNA"/>
</dbReference>
<feature type="transmembrane region" description="Helical" evidence="2">
    <location>
        <begin position="368"/>
        <end position="392"/>
    </location>
</feature>
<organism evidence="4 5">
    <name type="scientific">Marispirochaeta aestuarii</name>
    <dbReference type="NCBI Taxonomy" id="1963862"/>
    <lineage>
        <taxon>Bacteria</taxon>
        <taxon>Pseudomonadati</taxon>
        <taxon>Spirochaetota</taxon>
        <taxon>Spirochaetia</taxon>
        <taxon>Spirochaetales</taxon>
        <taxon>Spirochaetaceae</taxon>
        <taxon>Marispirochaeta</taxon>
    </lineage>
</organism>
<evidence type="ECO:0000256" key="1">
    <source>
        <dbReference type="SAM" id="MobiDB-lite"/>
    </source>
</evidence>
<dbReference type="Gene3D" id="3.40.50.410">
    <property type="entry name" value="von Willebrand factor, type A domain"/>
    <property type="match status" value="1"/>
</dbReference>
<dbReference type="STRING" id="1963862.B4O97_03210"/>
<keyword evidence="5" id="KW-1185">Reference proteome</keyword>
<feature type="compositionally biased region" description="Polar residues" evidence="1">
    <location>
        <begin position="214"/>
        <end position="233"/>
    </location>
</feature>
<evidence type="ECO:0000256" key="2">
    <source>
        <dbReference type="SAM" id="Phobius"/>
    </source>
</evidence>
<keyword evidence="2" id="KW-0812">Transmembrane</keyword>
<keyword evidence="2" id="KW-1133">Transmembrane helix</keyword>
<gene>
    <name evidence="4" type="ORF">B4O97_03210</name>
</gene>
<proteinExistence type="predicted"/>
<dbReference type="InterPro" id="IPR036465">
    <property type="entry name" value="vWFA_dom_sf"/>
</dbReference>
<comment type="caution">
    <text evidence="4">The sequence shown here is derived from an EMBL/GenBank/DDBJ whole genome shotgun (WGS) entry which is preliminary data.</text>
</comment>
<protein>
    <recommendedName>
        <fullName evidence="3">VWFA domain-containing protein</fullName>
    </recommendedName>
</protein>
<accession>A0A1Y1S158</accession>
<dbReference type="AlphaFoldDB" id="A0A1Y1S158"/>
<dbReference type="OrthoDB" id="353722at2"/>
<name>A0A1Y1S158_9SPIO</name>
<dbReference type="InterPro" id="IPR002035">
    <property type="entry name" value="VWF_A"/>
</dbReference>